<dbReference type="SUPFAM" id="SSF53448">
    <property type="entry name" value="Nucleotide-diphospho-sugar transferases"/>
    <property type="match status" value="1"/>
</dbReference>
<evidence type="ECO:0000313" key="6">
    <source>
        <dbReference type="Proteomes" id="UP000216446"/>
    </source>
</evidence>
<gene>
    <name evidence="5" type="ORF">BSZ36_10355</name>
</gene>
<feature type="domain" description="Glycosyltransferase 2-like" evidence="4">
    <location>
        <begin position="11"/>
        <end position="138"/>
    </location>
</feature>
<dbReference type="InParanoid" id="A0A259U0H8"/>
<dbReference type="InterPro" id="IPR001173">
    <property type="entry name" value="Glyco_trans_2-like"/>
</dbReference>
<dbReference type="InterPro" id="IPR029044">
    <property type="entry name" value="Nucleotide-diphossugar_trans"/>
</dbReference>
<dbReference type="Gene3D" id="3.90.550.10">
    <property type="entry name" value="Spore Coat Polysaccharide Biosynthesis Protein SpsA, Chain A"/>
    <property type="match status" value="1"/>
</dbReference>
<keyword evidence="3" id="KW-0808">Transferase</keyword>
<name>A0A259U0H8_9BACT</name>
<keyword evidence="6" id="KW-1185">Reference proteome</keyword>
<proteinExistence type="inferred from homology"/>
<evidence type="ECO:0000313" key="5">
    <source>
        <dbReference type="EMBL" id="OZC03347.1"/>
    </source>
</evidence>
<reference evidence="5 6" key="1">
    <citation type="submission" date="2016-11" db="EMBL/GenBank/DDBJ databases">
        <title>Study of marine rhodopsin-containing bacteria.</title>
        <authorList>
            <person name="Yoshizawa S."/>
            <person name="Kumagai Y."/>
            <person name="Kogure K."/>
        </authorList>
    </citation>
    <scope>NUCLEOTIDE SEQUENCE [LARGE SCALE GENOMIC DNA]</scope>
    <source>
        <strain evidence="5 6">SG-29</strain>
    </source>
</reference>
<sequence>MPPESPRVAFAVPVYNGEAYLAEALRALQAQTETRWVAFVTDNASTDSTPEIVQAAASGDPRIRYVRNAANLGANGNFNRSAELAVASGAPFVKWAAHDDRPHPGYLAACLAALDAAPEAVGAHSAIRLIDGDGDVYPYREDAGGFIASPTDVWKWTPETMRLLSAPEPAERFGSFLRVKAGEWMIYGLLRADALAKTKPFDLPGVEDALCAELLLRGPMLYVDPVLFDHRLHGGSARHMSRADYLEYESGSEHSSPVLPSIGRAADFVTAIRRVPLAPRQRLRAWATLAHFALGLRRFRNLVVPGPDNYLGLNFQRS</sequence>
<dbReference type="GO" id="GO:0016757">
    <property type="term" value="F:glycosyltransferase activity"/>
    <property type="evidence" value="ECO:0007669"/>
    <property type="project" value="UniProtKB-KW"/>
</dbReference>
<evidence type="ECO:0000259" key="4">
    <source>
        <dbReference type="Pfam" id="PF00535"/>
    </source>
</evidence>
<dbReference type="RefSeq" id="WP_094548603.1">
    <property type="nucleotide sequence ID" value="NZ_MQWB01000001.1"/>
</dbReference>
<dbReference type="OrthoDB" id="9815829at2"/>
<keyword evidence="2" id="KW-0328">Glycosyltransferase</keyword>
<dbReference type="EMBL" id="MQWB01000001">
    <property type="protein sequence ID" value="OZC03347.1"/>
    <property type="molecule type" value="Genomic_DNA"/>
</dbReference>
<organism evidence="5 6">
    <name type="scientific">Rubricoccus marinus</name>
    <dbReference type="NCBI Taxonomy" id="716817"/>
    <lineage>
        <taxon>Bacteria</taxon>
        <taxon>Pseudomonadati</taxon>
        <taxon>Rhodothermota</taxon>
        <taxon>Rhodothermia</taxon>
        <taxon>Rhodothermales</taxon>
        <taxon>Rubricoccaceae</taxon>
        <taxon>Rubricoccus</taxon>
    </lineage>
</organism>
<protein>
    <recommendedName>
        <fullName evidence="4">Glycosyltransferase 2-like domain-containing protein</fullName>
    </recommendedName>
</protein>
<evidence type="ECO:0000256" key="1">
    <source>
        <dbReference type="ARBA" id="ARBA00006739"/>
    </source>
</evidence>
<evidence type="ECO:0000256" key="2">
    <source>
        <dbReference type="ARBA" id="ARBA00022676"/>
    </source>
</evidence>
<comment type="caution">
    <text evidence="5">The sequence shown here is derived from an EMBL/GenBank/DDBJ whole genome shotgun (WGS) entry which is preliminary data.</text>
</comment>
<comment type="similarity">
    <text evidence="1">Belongs to the glycosyltransferase 2 family.</text>
</comment>
<dbReference type="Proteomes" id="UP000216446">
    <property type="component" value="Unassembled WGS sequence"/>
</dbReference>
<dbReference type="InterPro" id="IPR050834">
    <property type="entry name" value="Glycosyltransf_2"/>
</dbReference>
<evidence type="ECO:0000256" key="3">
    <source>
        <dbReference type="ARBA" id="ARBA00022679"/>
    </source>
</evidence>
<accession>A0A259U0H8</accession>
<dbReference type="PANTHER" id="PTHR43685">
    <property type="entry name" value="GLYCOSYLTRANSFERASE"/>
    <property type="match status" value="1"/>
</dbReference>
<dbReference type="AlphaFoldDB" id="A0A259U0H8"/>
<dbReference type="PANTHER" id="PTHR43685:SF5">
    <property type="entry name" value="GLYCOSYLTRANSFERASE EPSE-RELATED"/>
    <property type="match status" value="1"/>
</dbReference>
<dbReference type="Pfam" id="PF00535">
    <property type="entry name" value="Glycos_transf_2"/>
    <property type="match status" value="1"/>
</dbReference>